<evidence type="ECO:0000259" key="1">
    <source>
        <dbReference type="Pfam" id="PF01425"/>
    </source>
</evidence>
<keyword evidence="3" id="KW-1185">Reference proteome</keyword>
<dbReference type="AlphaFoldDB" id="A0A8J2SYC8"/>
<dbReference type="InterPro" id="IPR023631">
    <property type="entry name" value="Amidase_dom"/>
</dbReference>
<dbReference type="InterPro" id="IPR036928">
    <property type="entry name" value="AS_sf"/>
</dbReference>
<protein>
    <recommendedName>
        <fullName evidence="1">Amidase domain-containing protein</fullName>
    </recommendedName>
</protein>
<dbReference type="OrthoDB" id="6428749at2759"/>
<dbReference type="Gene3D" id="3.90.1300.10">
    <property type="entry name" value="Amidase signature (AS) domain"/>
    <property type="match status" value="1"/>
</dbReference>
<gene>
    <name evidence="2" type="ORF">PECAL_4P26640</name>
</gene>
<feature type="domain" description="Amidase" evidence="1">
    <location>
        <begin position="50"/>
        <end position="408"/>
    </location>
</feature>
<sequence length="424" mass="43669">MVRGTASLAAALTLRSAAVRGLAYEAQLHRIAARESEVKAFTEPAGDIVARVERSSDAGLLVAVKDNIACDGLPPARCGSELPPEAHAINAGPEATVVTRLREAGCVIAGTTRLAEFAVLAPPATANPHNAAYSPGGSSSGSAAAVAAGFVDAALGTQTIGSIGRPAAFSGVAALAPTRGRVPRDGVELYSPSVDVVGAFAKDCNTLRDVSRLIYDDWEEPDPDGGVLPRKLAVLATFSDAVCTTEAKSNFAQALAYLRDAGFEGTVCAMPTPLLDDFASLARRHRCLVNSELQQGHAKRFADHGPLYRPETAALLRASYDAVDPGSMEALREELEAALGAAFAFVAPAAATAPPLLADGTTGDPSASLPFAHAGLPSVTLPVGRDHATNLPVCLQFVGRAGADEALLQFAARLEEKAFPALSS</sequence>
<organism evidence="2 3">
    <name type="scientific">Pelagomonas calceolata</name>
    <dbReference type="NCBI Taxonomy" id="35677"/>
    <lineage>
        <taxon>Eukaryota</taxon>
        <taxon>Sar</taxon>
        <taxon>Stramenopiles</taxon>
        <taxon>Ochrophyta</taxon>
        <taxon>Pelagophyceae</taxon>
        <taxon>Pelagomonadales</taxon>
        <taxon>Pelagomonadaceae</taxon>
        <taxon>Pelagomonas</taxon>
    </lineage>
</organism>
<dbReference type="Proteomes" id="UP000789595">
    <property type="component" value="Unassembled WGS sequence"/>
</dbReference>
<name>A0A8J2SYC8_9STRA</name>
<comment type="caution">
    <text evidence="2">The sequence shown here is derived from an EMBL/GenBank/DDBJ whole genome shotgun (WGS) entry which is preliminary data.</text>
</comment>
<reference evidence="2" key="1">
    <citation type="submission" date="2021-11" db="EMBL/GenBank/DDBJ databases">
        <authorList>
            <consortium name="Genoscope - CEA"/>
            <person name="William W."/>
        </authorList>
    </citation>
    <scope>NUCLEOTIDE SEQUENCE</scope>
</reference>
<accession>A0A8J2SYC8</accession>
<dbReference type="SUPFAM" id="SSF75304">
    <property type="entry name" value="Amidase signature (AS) enzymes"/>
    <property type="match status" value="1"/>
</dbReference>
<dbReference type="PANTHER" id="PTHR11895">
    <property type="entry name" value="TRANSAMIDASE"/>
    <property type="match status" value="1"/>
</dbReference>
<dbReference type="EMBL" id="CAKKNE010000004">
    <property type="protein sequence ID" value="CAH0375334.1"/>
    <property type="molecule type" value="Genomic_DNA"/>
</dbReference>
<evidence type="ECO:0000313" key="2">
    <source>
        <dbReference type="EMBL" id="CAH0375334.1"/>
    </source>
</evidence>
<dbReference type="GO" id="GO:0003824">
    <property type="term" value="F:catalytic activity"/>
    <property type="evidence" value="ECO:0007669"/>
    <property type="project" value="InterPro"/>
</dbReference>
<evidence type="ECO:0000313" key="3">
    <source>
        <dbReference type="Proteomes" id="UP000789595"/>
    </source>
</evidence>
<proteinExistence type="predicted"/>
<dbReference type="Pfam" id="PF01425">
    <property type="entry name" value="Amidase"/>
    <property type="match status" value="1"/>
</dbReference>
<dbReference type="PANTHER" id="PTHR11895:SF67">
    <property type="entry name" value="AMIDASE DOMAIN-CONTAINING PROTEIN"/>
    <property type="match status" value="1"/>
</dbReference>
<dbReference type="InterPro" id="IPR000120">
    <property type="entry name" value="Amidase"/>
</dbReference>